<accession>A0A4P7NRQ5</accession>
<feature type="non-terminal residue" evidence="2">
    <location>
        <position position="1"/>
    </location>
</feature>
<organism evidence="2 3">
    <name type="scientific">Pyricularia oryzae</name>
    <name type="common">Rice blast fungus</name>
    <name type="synonym">Magnaporthe oryzae</name>
    <dbReference type="NCBI Taxonomy" id="318829"/>
    <lineage>
        <taxon>Eukaryota</taxon>
        <taxon>Fungi</taxon>
        <taxon>Dikarya</taxon>
        <taxon>Ascomycota</taxon>
        <taxon>Pezizomycotina</taxon>
        <taxon>Sordariomycetes</taxon>
        <taxon>Sordariomycetidae</taxon>
        <taxon>Magnaporthales</taxon>
        <taxon>Pyriculariaceae</taxon>
        <taxon>Pyricularia</taxon>
    </lineage>
</organism>
<evidence type="ECO:0000256" key="1">
    <source>
        <dbReference type="SAM" id="MobiDB-lite"/>
    </source>
</evidence>
<gene>
    <name evidence="2" type="ORF">PoMZ_06808</name>
</gene>
<name>A0A4P7NRQ5_PYROR</name>
<proteinExistence type="predicted"/>
<feature type="region of interest" description="Disordered" evidence="1">
    <location>
        <begin position="30"/>
        <end position="54"/>
    </location>
</feature>
<reference evidence="2 3" key="1">
    <citation type="journal article" date="2019" name="Mol. Biol. Evol.">
        <title>Blast fungal genomes show frequent chromosomal changes, gene gains and losses, and effector gene turnover.</title>
        <authorList>
            <person name="Gomez Luciano L.B."/>
            <person name="Jason Tsai I."/>
            <person name="Chuma I."/>
            <person name="Tosa Y."/>
            <person name="Chen Y.H."/>
            <person name="Li J.Y."/>
            <person name="Li M.Y."/>
            <person name="Jade Lu M.Y."/>
            <person name="Nakayashiki H."/>
            <person name="Li W.H."/>
        </authorList>
    </citation>
    <scope>NUCLEOTIDE SEQUENCE [LARGE SCALE GENOMIC DNA]</scope>
    <source>
        <strain evidence="2">MZ5-1-6</strain>
    </source>
</reference>
<protein>
    <submittedName>
        <fullName evidence="2">Uncharacterized protein</fullName>
    </submittedName>
</protein>
<dbReference type="Proteomes" id="UP000294847">
    <property type="component" value="Chromosome 6"/>
</dbReference>
<dbReference type="EMBL" id="CP034209">
    <property type="protein sequence ID" value="QBZ65104.1"/>
    <property type="molecule type" value="Genomic_DNA"/>
</dbReference>
<evidence type="ECO:0000313" key="2">
    <source>
        <dbReference type="EMBL" id="QBZ65104.1"/>
    </source>
</evidence>
<evidence type="ECO:0000313" key="3">
    <source>
        <dbReference type="Proteomes" id="UP000294847"/>
    </source>
</evidence>
<dbReference type="AlphaFoldDB" id="A0A4P7NRQ5"/>
<sequence>HDGRYSQLDYGYCASPCRVETPKRVSFYPDSGQMSSHFKKDPGAAPGGFSRPPESGMTGAAFTVFTPNVHAGPTACSIVSQMNLLKIKGI</sequence>